<feature type="region of interest" description="Disordered" evidence="1">
    <location>
        <begin position="115"/>
        <end position="137"/>
    </location>
</feature>
<sequence length="239" mass="26618">MRKLAYLPNEKEARDGVKQLRADHQDCVQQARANNWPVKPIAAWPDHVVRYVHDEYVSERAYVVYTTMTRYSLGTEPDNSCAIKEDLRRGAMLHTASGMCQIDFTDQVARGDCPAMPKKPLQPTSGVKQKRPEAPPPTMPGGLYRVLNEFDSVLGHSCQKVRFGASAEDSLNSCHVKAGGFMGFTRNAFLPPGHLALTLKEEMGQGKMSAEAVDIKLAFRVEPRLFWPHAVPGMQVNPQ</sequence>
<gene>
    <name evidence="2" type="ORF">EYS42_07085</name>
</gene>
<dbReference type="EMBL" id="SIXI01000002">
    <property type="protein sequence ID" value="TBO32920.1"/>
    <property type="molecule type" value="Genomic_DNA"/>
</dbReference>
<keyword evidence="3" id="KW-1185">Reference proteome</keyword>
<accession>A0A4Q9H5B2</accession>
<evidence type="ECO:0000313" key="3">
    <source>
        <dbReference type="Proteomes" id="UP000292120"/>
    </source>
</evidence>
<reference evidence="2 3" key="1">
    <citation type="submission" date="2019-02" db="EMBL/GenBank/DDBJ databases">
        <title>Aquabacterium sp. strain KMB7.</title>
        <authorList>
            <person name="Chen W.-M."/>
        </authorList>
    </citation>
    <scope>NUCLEOTIDE SEQUENCE [LARGE SCALE GENOMIC DNA]</scope>
    <source>
        <strain evidence="2 3">KMB7</strain>
    </source>
</reference>
<dbReference type="AlphaFoldDB" id="A0A4Q9H5B2"/>
<proteinExistence type="predicted"/>
<comment type="caution">
    <text evidence="2">The sequence shown here is derived from an EMBL/GenBank/DDBJ whole genome shotgun (WGS) entry which is preliminary data.</text>
</comment>
<name>A0A4Q9H5B2_9BURK</name>
<evidence type="ECO:0000313" key="2">
    <source>
        <dbReference type="EMBL" id="TBO32920.1"/>
    </source>
</evidence>
<protein>
    <submittedName>
        <fullName evidence="2">Uncharacterized protein</fullName>
    </submittedName>
</protein>
<dbReference type="RefSeq" id="WP_165456657.1">
    <property type="nucleotide sequence ID" value="NZ_SIXI01000002.1"/>
</dbReference>
<evidence type="ECO:0000256" key="1">
    <source>
        <dbReference type="SAM" id="MobiDB-lite"/>
    </source>
</evidence>
<dbReference type="Proteomes" id="UP000292120">
    <property type="component" value="Unassembled WGS sequence"/>
</dbReference>
<organism evidence="2 3">
    <name type="scientific">Aquabacterium lacunae</name>
    <dbReference type="NCBI Taxonomy" id="2528630"/>
    <lineage>
        <taxon>Bacteria</taxon>
        <taxon>Pseudomonadati</taxon>
        <taxon>Pseudomonadota</taxon>
        <taxon>Betaproteobacteria</taxon>
        <taxon>Burkholderiales</taxon>
        <taxon>Aquabacterium</taxon>
    </lineage>
</organism>